<evidence type="ECO:0000313" key="8">
    <source>
        <dbReference type="Proteomes" id="UP001203004"/>
    </source>
</evidence>
<evidence type="ECO:0000256" key="3">
    <source>
        <dbReference type="ARBA" id="ARBA00022741"/>
    </source>
</evidence>
<name>A0ABT0M8F3_9BACL</name>
<accession>A0ABT0M8F3</accession>
<dbReference type="EMBL" id="JAMAST010000002">
    <property type="protein sequence ID" value="MCL1631151.1"/>
    <property type="molecule type" value="Genomic_DNA"/>
</dbReference>
<dbReference type="InterPro" id="IPR043129">
    <property type="entry name" value="ATPase_NBD"/>
</dbReference>
<dbReference type="SUPFAM" id="SSF53067">
    <property type="entry name" value="Actin-like ATPase domain"/>
    <property type="match status" value="1"/>
</dbReference>
<dbReference type="Proteomes" id="UP001203004">
    <property type="component" value="Unassembled WGS sequence"/>
</dbReference>
<evidence type="ECO:0000256" key="5">
    <source>
        <dbReference type="ARBA" id="ARBA00022840"/>
    </source>
</evidence>
<dbReference type="GO" id="GO:0004594">
    <property type="term" value="F:pantothenate kinase activity"/>
    <property type="evidence" value="ECO:0007669"/>
    <property type="project" value="UniProtKB-EC"/>
</dbReference>
<dbReference type="CDD" id="cd24085">
    <property type="entry name" value="ASKHA_NBD_PanK-II_bac"/>
    <property type="match status" value="1"/>
</dbReference>
<dbReference type="Pfam" id="PF03630">
    <property type="entry name" value="Fumble"/>
    <property type="match status" value="1"/>
</dbReference>
<dbReference type="InterPro" id="IPR011602">
    <property type="entry name" value="Type_II_PanK_bac"/>
</dbReference>
<keyword evidence="2 7" id="KW-0808">Transferase</keyword>
<proteinExistence type="predicted"/>
<evidence type="ECO:0000256" key="6">
    <source>
        <dbReference type="ARBA" id="ARBA00022993"/>
    </source>
</evidence>
<evidence type="ECO:0000256" key="4">
    <source>
        <dbReference type="ARBA" id="ARBA00022777"/>
    </source>
</evidence>
<keyword evidence="1" id="KW-0963">Cytoplasm</keyword>
<keyword evidence="6" id="KW-0173">Coenzyme A biosynthesis</keyword>
<dbReference type="PANTHER" id="PTHR12280:SF20">
    <property type="entry name" value="4'-PHOSPHOPANTETHEINE PHOSPHATASE"/>
    <property type="match status" value="1"/>
</dbReference>
<gene>
    <name evidence="7" type="primary">coaW</name>
    <name evidence="7" type="ORF">M3N64_04215</name>
</gene>
<organism evidence="7 8">
    <name type="scientific">Sporolactobacillus mangiferae</name>
    <dbReference type="NCBI Taxonomy" id="2940498"/>
    <lineage>
        <taxon>Bacteria</taxon>
        <taxon>Bacillati</taxon>
        <taxon>Bacillota</taxon>
        <taxon>Bacilli</taxon>
        <taxon>Bacillales</taxon>
        <taxon>Sporolactobacillaceae</taxon>
        <taxon>Sporolactobacillus</taxon>
    </lineage>
</organism>
<keyword evidence="8" id="KW-1185">Reference proteome</keyword>
<dbReference type="RefSeq" id="WP_249098494.1">
    <property type="nucleotide sequence ID" value="NZ_JAMAST010000002.1"/>
</dbReference>
<protein>
    <submittedName>
        <fullName evidence="7">Type II pantothenate kinase</fullName>
        <ecNumber evidence="7">2.7.1.33</ecNumber>
    </submittedName>
</protein>
<dbReference type="PANTHER" id="PTHR12280">
    <property type="entry name" value="PANTOTHENATE KINASE"/>
    <property type="match status" value="1"/>
</dbReference>
<keyword evidence="5" id="KW-0067">ATP-binding</keyword>
<evidence type="ECO:0000256" key="2">
    <source>
        <dbReference type="ARBA" id="ARBA00022679"/>
    </source>
</evidence>
<keyword evidence="3" id="KW-0547">Nucleotide-binding</keyword>
<dbReference type="Gene3D" id="3.30.420.40">
    <property type="match status" value="1"/>
</dbReference>
<reference evidence="7 8" key="1">
    <citation type="submission" date="2022-05" db="EMBL/GenBank/DDBJ databases">
        <title>Sporolactobacillus sp nov CPB3-1, isolated from tree bark (Mangifera indica L.).</title>
        <authorList>
            <person name="Phuengjayaem S."/>
            <person name="Tanasupawat S."/>
        </authorList>
    </citation>
    <scope>NUCLEOTIDE SEQUENCE [LARGE SCALE GENOMIC DNA]</scope>
    <source>
        <strain evidence="7 8">CPB3-1</strain>
    </source>
</reference>
<dbReference type="NCBIfam" id="NF009842">
    <property type="entry name" value="PRK13317.1"/>
    <property type="match status" value="1"/>
</dbReference>
<dbReference type="PIRSF" id="PIRSF036940">
    <property type="entry name" value="PanK_bac_aCoA"/>
    <property type="match status" value="1"/>
</dbReference>
<keyword evidence="4 7" id="KW-0418">Kinase</keyword>
<dbReference type="InterPro" id="IPR004567">
    <property type="entry name" value="Type_II_PanK"/>
</dbReference>
<evidence type="ECO:0000256" key="1">
    <source>
        <dbReference type="ARBA" id="ARBA00022490"/>
    </source>
</evidence>
<sequence>MSTADRIGVDAGGTLIKAAVHREEKWIYRSFPLSQIDACAEWLHLISSERSIHLTGGKAGKLKERLRGRTSVIFPEFAVSAEGARQLIAYERDVVPDAFLLTNVGTGTSLNYVHSGKIDWMGGSGVGGGTIIGLSGLLTGIYDFDTLIQYASRGRRTMIDLTVARIYEGEEPPIAGDLTASNFGAVSKDSSSSSPEDQIASVIGLVAETVTSLSILAAQRAGVNTVIFAGSTFSGNELLTEIVKRYCAEWGITAMIPRHGAYCGAIGAACS</sequence>
<evidence type="ECO:0000313" key="7">
    <source>
        <dbReference type="EMBL" id="MCL1631151.1"/>
    </source>
</evidence>
<comment type="caution">
    <text evidence="7">The sequence shown here is derived from an EMBL/GenBank/DDBJ whole genome shotgun (WGS) entry which is preliminary data.</text>
</comment>
<dbReference type="EC" id="2.7.1.33" evidence="7"/>